<keyword evidence="3" id="KW-1185">Reference proteome</keyword>
<evidence type="ECO:0000313" key="3">
    <source>
        <dbReference type="Proteomes" id="UP000291659"/>
    </source>
</evidence>
<gene>
    <name evidence="2" type="ORF">ELH98_08805</name>
</gene>
<comment type="caution">
    <text evidence="2">The sequence shown here is derived from an EMBL/GenBank/DDBJ whole genome shotgun (WGS) entry which is preliminary data.</text>
</comment>
<dbReference type="Gene3D" id="3.40.50.1460">
    <property type="match status" value="1"/>
</dbReference>
<protein>
    <submittedName>
        <fullName evidence="2">CHAT domain-containing protein</fullName>
    </submittedName>
</protein>
<dbReference type="Proteomes" id="UP000291659">
    <property type="component" value="Unassembled WGS sequence"/>
</dbReference>
<evidence type="ECO:0000313" key="2">
    <source>
        <dbReference type="EMBL" id="TAX84359.1"/>
    </source>
</evidence>
<organism evidence="2 3">
    <name type="scientific">Rhizobium ruizarguesonis</name>
    <dbReference type="NCBI Taxonomy" id="2081791"/>
    <lineage>
        <taxon>Bacteria</taxon>
        <taxon>Pseudomonadati</taxon>
        <taxon>Pseudomonadota</taxon>
        <taxon>Alphaproteobacteria</taxon>
        <taxon>Hyphomicrobiales</taxon>
        <taxon>Rhizobiaceae</taxon>
        <taxon>Rhizobium/Agrobacterium group</taxon>
        <taxon>Rhizobium</taxon>
    </lineage>
</organism>
<dbReference type="Pfam" id="PF12770">
    <property type="entry name" value="CHAT"/>
    <property type="match status" value="1"/>
</dbReference>
<sequence length="225" mass="24368">MERESALGVDCTVGRWIYKSKAPRQTLRLTNSTIVAPSYSGSQTLAQSGPEANAVNLAFPGKIVRPASFDEVASELKQSRSLVHFVCHGKDETAKGQLLLLDGGQQLTDTGLRGILGLKEAFAKRAPVVFLNACEVGRGNPALIGPRGFAAQFIKLGALAVIAPLWSVEDSIAHEIALEFYLKAKARSGRPLAEIFQEIRKRAYQSGRDSYAAYCFFGDPLARVD</sequence>
<name>A0ABY1XH45_9HYPH</name>
<feature type="domain" description="CHAT" evidence="1">
    <location>
        <begin position="45"/>
        <end position="209"/>
    </location>
</feature>
<proteinExistence type="predicted"/>
<evidence type="ECO:0000259" key="1">
    <source>
        <dbReference type="Pfam" id="PF12770"/>
    </source>
</evidence>
<accession>A0ABY1XH45</accession>
<reference evidence="2 3" key="1">
    <citation type="submission" date="2019-02" db="EMBL/GenBank/DDBJ databases">
        <title>The genomic architecture of introgression among sibling species of bacteria.</title>
        <authorList>
            <person name="Cavassim M.I.A."/>
            <person name="Moeskjaer S."/>
            <person name="Moslemi C."/>
            <person name="Fields B."/>
            <person name="Bachmann A."/>
            <person name="Vilhjalmsson B."/>
            <person name="Schierup M.H."/>
            <person name="Young J.P.W."/>
            <person name="Andersen S.U."/>
        </authorList>
    </citation>
    <scope>NUCLEOTIDE SEQUENCE [LARGE SCALE GENOMIC DNA]</scope>
    <source>
        <strain evidence="2 3">SM141A</strain>
    </source>
</reference>
<dbReference type="EMBL" id="SIOX01000001">
    <property type="protein sequence ID" value="TAX84359.1"/>
    <property type="molecule type" value="Genomic_DNA"/>
</dbReference>
<dbReference type="InterPro" id="IPR024983">
    <property type="entry name" value="CHAT_dom"/>
</dbReference>